<feature type="compositionally biased region" description="Basic residues" evidence="1">
    <location>
        <begin position="579"/>
        <end position="591"/>
    </location>
</feature>
<feature type="region of interest" description="Disordered" evidence="1">
    <location>
        <begin position="789"/>
        <end position="861"/>
    </location>
</feature>
<comment type="caution">
    <text evidence="2">The sequence shown here is derived from an EMBL/GenBank/DDBJ whole genome shotgun (WGS) entry which is preliminary data.</text>
</comment>
<evidence type="ECO:0000256" key="1">
    <source>
        <dbReference type="SAM" id="MobiDB-lite"/>
    </source>
</evidence>
<feature type="compositionally biased region" description="Basic residues" evidence="1">
    <location>
        <begin position="138"/>
        <end position="152"/>
    </location>
</feature>
<proteinExistence type="predicted"/>
<feature type="region of interest" description="Disordered" evidence="1">
    <location>
        <begin position="515"/>
        <end position="551"/>
    </location>
</feature>
<sequence>MRACSKIRKMTTSPSVKRELKSDTVKENERSTAEVFDKIMKTPKSKSRAEVVTPLRDDFMCSQQFDSQADVCWDCTSPDTLRHIQKISNRDGMSSDLDNILKLIIEEEPNQQVRDSESPPLLGVWKHRRDMELGKQQKQQRRREKRRMRMRHQSASDALISRELLQKLTLALQKCQDSQPQPVCDEMDSKTCARLPISDDPTSEELGKADNCSHDLFDSVMVQKTVADDKIEKPKPEQKVVTLTETYWSDDELFEDDSFIIKATQYPQDNQEIAGSPVFVCNKRKLSEEGNVGNIKNPRYVAHASSHLVLQDSKLDLIHSKNIQNQQVKNVVNKPPNGKSVSITGQKNHVFSSKPQIGVGTNTVINDICKSSDSLSKKDRNIGYGKGVPGQGPSNINHGSMQNMQSSVYCPTNTQYSYSKVNSSDLSGVNNPCAVRANSASPLKVNTGSLFRKHSSFPGQEMVGGNTNQQCSGTARQRLVMGTDQNSLSGTKESHYCNSKSSLMKRAHSLDTTFNTSNSAGTVHKSESNSAGTVHKSESNSAGTVHKSETGGASFQYGYKPIHPISCKKNSGVNDKHSGHSRSIGRAKKGNVQKNQMQNKNTRMTLDYYIVSTKCDSQKNPPSNKENWSKEYEKNPDLKLVKETADTNRRQSLDTSLTDELLCQFAEPDESLESQIYQVNKYKSASVDTDIVLPKAKNMNFQNFGKLKASSSHNALKSDSTKVYSFKPTQQASCMKKQQGQSNSSASEKKPSEAKKGLVPVTDSEDLFFSDDDAILMEPQTLAMLDKAERMATQQSETDYSKIKKGNSSEYNNKDPKNQLAGRHQLRGSQERPQDCSQQVASSQITSSGSQMQCTPEEIEKKRIEAIRRRQERAAKKTSLSLRKR</sequence>
<protein>
    <submittedName>
        <fullName evidence="2">Uncharacterized protein</fullName>
    </submittedName>
</protein>
<feature type="region of interest" description="Disordered" evidence="1">
    <location>
        <begin position="1"/>
        <end position="30"/>
    </location>
</feature>
<feature type="compositionally biased region" description="Polar residues" evidence="1">
    <location>
        <begin position="729"/>
        <end position="743"/>
    </location>
</feature>
<keyword evidence="3" id="KW-1185">Reference proteome</keyword>
<reference evidence="2" key="1">
    <citation type="journal article" date="2021" name="Genome Biol. Evol.">
        <title>A High-Quality Reference Genome for a Parasitic Bivalve with Doubly Uniparental Inheritance (Bivalvia: Unionida).</title>
        <authorList>
            <person name="Smith C.H."/>
        </authorList>
    </citation>
    <scope>NUCLEOTIDE SEQUENCE</scope>
    <source>
        <strain evidence="2">CHS0354</strain>
    </source>
</reference>
<feature type="compositionally biased region" description="Polar residues" evidence="1">
    <location>
        <begin position="835"/>
        <end position="854"/>
    </location>
</feature>
<accession>A0AAE0TDX8</accession>
<feature type="compositionally biased region" description="Basic and acidic residues" evidence="1">
    <location>
        <begin position="747"/>
        <end position="756"/>
    </location>
</feature>
<evidence type="ECO:0000313" key="3">
    <source>
        <dbReference type="Proteomes" id="UP001195483"/>
    </source>
</evidence>
<feature type="region of interest" description="Disordered" evidence="1">
    <location>
        <begin position="729"/>
        <end position="759"/>
    </location>
</feature>
<feature type="region of interest" description="Disordered" evidence="1">
    <location>
        <begin position="132"/>
        <end position="155"/>
    </location>
</feature>
<gene>
    <name evidence="2" type="ORF">CHS0354_042613</name>
</gene>
<organism evidence="2 3">
    <name type="scientific">Potamilus streckersoni</name>
    <dbReference type="NCBI Taxonomy" id="2493646"/>
    <lineage>
        <taxon>Eukaryota</taxon>
        <taxon>Metazoa</taxon>
        <taxon>Spiralia</taxon>
        <taxon>Lophotrochozoa</taxon>
        <taxon>Mollusca</taxon>
        <taxon>Bivalvia</taxon>
        <taxon>Autobranchia</taxon>
        <taxon>Heteroconchia</taxon>
        <taxon>Palaeoheterodonta</taxon>
        <taxon>Unionida</taxon>
        <taxon>Unionoidea</taxon>
        <taxon>Unionidae</taxon>
        <taxon>Ambleminae</taxon>
        <taxon>Lampsilini</taxon>
        <taxon>Potamilus</taxon>
    </lineage>
</organism>
<reference evidence="2" key="3">
    <citation type="submission" date="2023-05" db="EMBL/GenBank/DDBJ databases">
        <authorList>
            <person name="Smith C.H."/>
        </authorList>
    </citation>
    <scope>NUCLEOTIDE SEQUENCE</scope>
    <source>
        <strain evidence="2">CHS0354</strain>
        <tissue evidence="2">Mantle</tissue>
    </source>
</reference>
<dbReference type="Proteomes" id="UP001195483">
    <property type="component" value="Unassembled WGS sequence"/>
</dbReference>
<evidence type="ECO:0000313" key="2">
    <source>
        <dbReference type="EMBL" id="KAK3608616.1"/>
    </source>
</evidence>
<dbReference type="AlphaFoldDB" id="A0AAE0TDX8"/>
<feature type="region of interest" description="Disordered" evidence="1">
    <location>
        <begin position="569"/>
        <end position="595"/>
    </location>
</feature>
<dbReference type="EMBL" id="JAEAOA010002356">
    <property type="protein sequence ID" value="KAK3608616.1"/>
    <property type="molecule type" value="Genomic_DNA"/>
</dbReference>
<name>A0AAE0TDX8_9BIVA</name>
<feature type="compositionally biased region" description="Basic and acidic residues" evidence="1">
    <location>
        <begin position="16"/>
        <end position="30"/>
    </location>
</feature>
<reference evidence="2" key="2">
    <citation type="journal article" date="2021" name="Genome Biol. Evol.">
        <title>Developing a high-quality reference genome for a parasitic bivalve with doubly uniparental inheritance (Bivalvia: Unionida).</title>
        <authorList>
            <person name="Smith C.H."/>
        </authorList>
    </citation>
    <scope>NUCLEOTIDE SEQUENCE</scope>
    <source>
        <strain evidence="2">CHS0354</strain>
        <tissue evidence="2">Mantle</tissue>
    </source>
</reference>